<evidence type="ECO:0000256" key="4">
    <source>
        <dbReference type="ARBA" id="ARBA00022989"/>
    </source>
</evidence>
<feature type="transmembrane region" description="Helical" evidence="7">
    <location>
        <begin position="299"/>
        <end position="320"/>
    </location>
</feature>
<dbReference type="GO" id="GO:0005886">
    <property type="term" value="C:plasma membrane"/>
    <property type="evidence" value="ECO:0007669"/>
    <property type="project" value="TreeGrafter"/>
</dbReference>
<dbReference type="EMBL" id="ML976614">
    <property type="protein sequence ID" value="KAF1852228.1"/>
    <property type="molecule type" value="Genomic_DNA"/>
</dbReference>
<dbReference type="GeneID" id="63852702"/>
<organism evidence="9 10">
    <name type="scientific">Cucurbitaria berberidis CBS 394.84</name>
    <dbReference type="NCBI Taxonomy" id="1168544"/>
    <lineage>
        <taxon>Eukaryota</taxon>
        <taxon>Fungi</taxon>
        <taxon>Dikarya</taxon>
        <taxon>Ascomycota</taxon>
        <taxon>Pezizomycotina</taxon>
        <taxon>Dothideomycetes</taxon>
        <taxon>Pleosporomycetidae</taxon>
        <taxon>Pleosporales</taxon>
        <taxon>Pleosporineae</taxon>
        <taxon>Cucurbitariaceae</taxon>
        <taxon>Cucurbitaria</taxon>
    </lineage>
</organism>
<keyword evidence="10" id="KW-1185">Reference proteome</keyword>
<dbReference type="RefSeq" id="XP_040794791.1">
    <property type="nucleotide sequence ID" value="XM_040935451.1"/>
</dbReference>
<dbReference type="PRINTS" id="PR01036">
    <property type="entry name" value="TCRTETB"/>
</dbReference>
<evidence type="ECO:0000256" key="3">
    <source>
        <dbReference type="ARBA" id="ARBA00022692"/>
    </source>
</evidence>
<evidence type="ECO:0000256" key="2">
    <source>
        <dbReference type="ARBA" id="ARBA00022448"/>
    </source>
</evidence>
<reference evidence="9" key="1">
    <citation type="submission" date="2020-01" db="EMBL/GenBank/DDBJ databases">
        <authorList>
            <consortium name="DOE Joint Genome Institute"/>
            <person name="Haridas S."/>
            <person name="Albert R."/>
            <person name="Binder M."/>
            <person name="Bloem J."/>
            <person name="Labutti K."/>
            <person name="Salamov A."/>
            <person name="Andreopoulos B."/>
            <person name="Baker S.E."/>
            <person name="Barry K."/>
            <person name="Bills G."/>
            <person name="Bluhm B.H."/>
            <person name="Cannon C."/>
            <person name="Castanera R."/>
            <person name="Culley D.E."/>
            <person name="Daum C."/>
            <person name="Ezra D."/>
            <person name="Gonzalez J.B."/>
            <person name="Henrissat B."/>
            <person name="Kuo A."/>
            <person name="Liang C."/>
            <person name="Lipzen A."/>
            <person name="Lutzoni F."/>
            <person name="Magnuson J."/>
            <person name="Mondo S."/>
            <person name="Nolan M."/>
            <person name="Ohm R."/>
            <person name="Pangilinan J."/>
            <person name="Park H.-J."/>
            <person name="Ramirez L."/>
            <person name="Alfaro M."/>
            <person name="Sun H."/>
            <person name="Tritt A."/>
            <person name="Yoshinaga Y."/>
            <person name="Zwiers L.-H."/>
            <person name="Turgeon B.G."/>
            <person name="Goodwin S.B."/>
            <person name="Spatafora J.W."/>
            <person name="Crous P.W."/>
            <person name="Grigoriev I.V."/>
        </authorList>
    </citation>
    <scope>NUCLEOTIDE SEQUENCE</scope>
    <source>
        <strain evidence="9">CBS 394.84</strain>
    </source>
</reference>
<dbReference type="PROSITE" id="PS50850">
    <property type="entry name" value="MFS"/>
    <property type="match status" value="1"/>
</dbReference>
<comment type="caution">
    <text evidence="9">The sequence shown here is derived from an EMBL/GenBank/DDBJ whole genome shotgun (WGS) entry which is preliminary data.</text>
</comment>
<gene>
    <name evidence="9" type="ORF">K460DRAFT_383421</name>
</gene>
<feature type="transmembrane region" description="Helical" evidence="7">
    <location>
        <begin position="503"/>
        <end position="521"/>
    </location>
</feature>
<evidence type="ECO:0000256" key="5">
    <source>
        <dbReference type="ARBA" id="ARBA00023136"/>
    </source>
</evidence>
<dbReference type="Proteomes" id="UP000800039">
    <property type="component" value="Unassembled WGS sequence"/>
</dbReference>
<feature type="transmembrane region" description="Helical" evidence="7">
    <location>
        <begin position="332"/>
        <end position="353"/>
    </location>
</feature>
<dbReference type="InterPro" id="IPR011701">
    <property type="entry name" value="MFS"/>
</dbReference>
<feature type="transmembrane region" description="Helical" evidence="7">
    <location>
        <begin position="362"/>
        <end position="381"/>
    </location>
</feature>
<feature type="transmembrane region" description="Helical" evidence="7">
    <location>
        <begin position="228"/>
        <end position="247"/>
    </location>
</feature>
<dbReference type="GO" id="GO:0022857">
    <property type="term" value="F:transmembrane transporter activity"/>
    <property type="evidence" value="ECO:0007669"/>
    <property type="project" value="InterPro"/>
</dbReference>
<dbReference type="PANTHER" id="PTHR23501">
    <property type="entry name" value="MAJOR FACILITATOR SUPERFAMILY"/>
    <property type="match status" value="1"/>
</dbReference>
<dbReference type="SUPFAM" id="SSF103473">
    <property type="entry name" value="MFS general substrate transporter"/>
    <property type="match status" value="1"/>
</dbReference>
<dbReference type="PROSITE" id="PS00216">
    <property type="entry name" value="SUGAR_TRANSPORT_1"/>
    <property type="match status" value="1"/>
</dbReference>
<evidence type="ECO:0000256" key="1">
    <source>
        <dbReference type="ARBA" id="ARBA00004141"/>
    </source>
</evidence>
<feature type="transmembrane region" description="Helical" evidence="7">
    <location>
        <begin position="259"/>
        <end position="279"/>
    </location>
</feature>
<evidence type="ECO:0000313" key="9">
    <source>
        <dbReference type="EMBL" id="KAF1852228.1"/>
    </source>
</evidence>
<keyword evidence="4 7" id="KW-1133">Transmembrane helix</keyword>
<keyword evidence="3 7" id="KW-0812">Transmembrane</keyword>
<protein>
    <submittedName>
        <fullName evidence="9">MFS general substrate transporter</fullName>
    </submittedName>
</protein>
<keyword evidence="5 7" id="KW-0472">Membrane</keyword>
<evidence type="ECO:0000256" key="6">
    <source>
        <dbReference type="ARBA" id="ARBA00023180"/>
    </source>
</evidence>
<feature type="transmembrane region" description="Helical" evidence="7">
    <location>
        <begin position="156"/>
        <end position="179"/>
    </location>
</feature>
<sequence length="538" mass="57785">MATATEPGLDSSHANDPGMPSIQQNRGLRFWGTFVCLCILAFISALDVAVITIALPTITNEIGGAHQYIWIANSFVVASSVLQPLIGQLADAFGRRTPLISSVVAFALGSGLAGSAYNAAMLIAGRTIQGVGAGGIYILLDIVCCDLVPLRERGKYLGLMFSWSGVAAALGPPVGGALAEANWRWIFYMNLPICGVALGGLLLFMQVRSGATNANELGIMAKLGRLDIIGNVIFTPSMISLLIGLIGGGTQHPWSSWRIILPLLLGIIGWISFHILQFFVEYPSVPPCLFSNRTSATAFLLTFTSSVLLQVLSYFLPIYFQAVKHTTVLRSGILFLPFALGALVFAVVAGTLLSKFGKYRPLHALAFALASVAFGLFTLLGPNTPEFAYVLFELIASAGMGMIMSVLLPAIMAPLPEKYVASSSATYSFVRTFGYIWGITIPGLIFNAVFNHHLPTISDPTVQSQLRGGAAYAFASQMHALQNTLSPAVWGEVIAIYVKSLKAIWWVCLGISLLSFFTVALEREVKLREELDTEYGLD</sequence>
<feature type="transmembrane region" description="Helical" evidence="7">
    <location>
        <begin position="387"/>
        <end position="411"/>
    </location>
</feature>
<dbReference type="InterPro" id="IPR005829">
    <property type="entry name" value="Sugar_transporter_CS"/>
</dbReference>
<dbReference type="AlphaFoldDB" id="A0A9P4GT16"/>
<keyword evidence="6" id="KW-0325">Glycoprotein</keyword>
<dbReference type="Gene3D" id="1.20.1250.20">
    <property type="entry name" value="MFS general substrate transporter like domains"/>
    <property type="match status" value="1"/>
</dbReference>
<evidence type="ECO:0000259" key="8">
    <source>
        <dbReference type="PROSITE" id="PS50850"/>
    </source>
</evidence>
<feature type="transmembrane region" description="Helical" evidence="7">
    <location>
        <begin position="30"/>
        <end position="55"/>
    </location>
</feature>
<feature type="domain" description="Major facilitator superfamily (MFS) profile" evidence="8">
    <location>
        <begin position="33"/>
        <end position="503"/>
    </location>
</feature>
<evidence type="ECO:0000313" key="10">
    <source>
        <dbReference type="Proteomes" id="UP000800039"/>
    </source>
</evidence>
<feature type="transmembrane region" description="Helical" evidence="7">
    <location>
        <begin position="432"/>
        <end position="450"/>
    </location>
</feature>
<comment type="subcellular location">
    <subcellularLocation>
        <location evidence="1">Membrane</location>
        <topology evidence="1">Multi-pass membrane protein</topology>
    </subcellularLocation>
</comment>
<name>A0A9P4GT16_9PLEO</name>
<proteinExistence type="predicted"/>
<evidence type="ECO:0000256" key="7">
    <source>
        <dbReference type="SAM" id="Phobius"/>
    </source>
</evidence>
<dbReference type="Pfam" id="PF07690">
    <property type="entry name" value="MFS_1"/>
    <property type="match status" value="1"/>
</dbReference>
<feature type="transmembrane region" description="Helical" evidence="7">
    <location>
        <begin position="67"/>
        <end position="86"/>
    </location>
</feature>
<dbReference type="Gene3D" id="1.20.1720.10">
    <property type="entry name" value="Multidrug resistance protein D"/>
    <property type="match status" value="1"/>
</dbReference>
<dbReference type="InterPro" id="IPR020846">
    <property type="entry name" value="MFS_dom"/>
</dbReference>
<feature type="transmembrane region" description="Helical" evidence="7">
    <location>
        <begin position="185"/>
        <end position="207"/>
    </location>
</feature>
<dbReference type="OrthoDB" id="10021397at2759"/>
<dbReference type="PANTHER" id="PTHR23501:SF187">
    <property type="entry name" value="MAJOR FACILITATOR SUPERFAMILY (MFS) PROFILE DOMAIN-CONTAINING PROTEIN"/>
    <property type="match status" value="1"/>
</dbReference>
<dbReference type="InterPro" id="IPR036259">
    <property type="entry name" value="MFS_trans_sf"/>
</dbReference>
<accession>A0A9P4GT16</accession>
<feature type="transmembrane region" description="Helical" evidence="7">
    <location>
        <begin position="98"/>
        <end position="117"/>
    </location>
</feature>
<keyword evidence="2" id="KW-0813">Transport</keyword>